<dbReference type="STRING" id="1388766.A0A017S993"/>
<dbReference type="RefSeq" id="XP_040637276.1">
    <property type="nucleotide sequence ID" value="XM_040780276.1"/>
</dbReference>
<dbReference type="AlphaFoldDB" id="A0A017S993"/>
<accession>A0A017S993</accession>
<name>A0A017S993_ASPRC</name>
<keyword evidence="2" id="KW-1185">Reference proteome</keyword>
<organism evidence="1 2">
    <name type="scientific">Aspergillus ruber (strain CBS 135680)</name>
    <dbReference type="NCBI Taxonomy" id="1388766"/>
    <lineage>
        <taxon>Eukaryota</taxon>
        <taxon>Fungi</taxon>
        <taxon>Dikarya</taxon>
        <taxon>Ascomycota</taxon>
        <taxon>Pezizomycotina</taxon>
        <taxon>Eurotiomycetes</taxon>
        <taxon>Eurotiomycetidae</taxon>
        <taxon>Eurotiales</taxon>
        <taxon>Aspergillaceae</taxon>
        <taxon>Aspergillus</taxon>
        <taxon>Aspergillus subgen. Aspergillus</taxon>
    </lineage>
</organism>
<evidence type="ECO:0000313" key="2">
    <source>
        <dbReference type="Proteomes" id="UP000019804"/>
    </source>
</evidence>
<gene>
    <name evidence="1" type="ORF">EURHEDRAFT_404006</name>
</gene>
<dbReference type="PROSITE" id="PS50896">
    <property type="entry name" value="LISH"/>
    <property type="match status" value="1"/>
</dbReference>
<sequence>MATTSQPASLASIIVARFLRSNNYNDTLDTFIREGGLSADVGQTDSGSSNWTIEGVLEEKKAFDKSVNFERYNEDEKKDVWTVPAPSKPTIIQTPTSSNLLAASVEQWQQHPNDKPSPHLVATGADRQLHFFKTAEGNEPVKAFAGHSDSPILSYVSVRNGRYIFMTNMSGQLVLQCGEDVLGKRKDHAKYAVKVVAHEDPSGRVLVATAGWDSKICVYKFDFPVESEGEDVMLDEPIAYINLDTNPETMLFVKHVDLGHTMLLVSRRDSTHLYYYQVDTTGQNTPYECRLLGKQNLAPHSNAWITFSPSSLALHPHDPGLLAVATSSLPHMKVIFVRLLFPSAESFNPETEPQPTPEPITQATQAFEALALQNREDAAILIQANTFAPQTAYSTPQVLWRPDGSGVWINGDDGVVRGVEARTGKVVGMLKMGHDVGCKVRTIWAGWVEVEGVREEWVVTGGFDKKLIVWKG</sequence>
<proteinExistence type="predicted"/>
<protein>
    <submittedName>
        <fullName evidence="1">Uncharacterized protein</fullName>
    </submittedName>
</protein>
<dbReference type="Gene3D" id="2.130.10.10">
    <property type="entry name" value="YVTN repeat-like/Quinoprotein amine dehydrogenase"/>
    <property type="match status" value="1"/>
</dbReference>
<dbReference type="OrthoDB" id="1932312at2759"/>
<dbReference type="EMBL" id="KK088430">
    <property type="protein sequence ID" value="EYE93588.1"/>
    <property type="molecule type" value="Genomic_DNA"/>
</dbReference>
<dbReference type="InterPro" id="IPR006594">
    <property type="entry name" value="LisH"/>
</dbReference>
<dbReference type="HOGENOM" id="CLU_048446_0_0_1"/>
<reference evidence="2" key="1">
    <citation type="journal article" date="2014" name="Nat. Commun.">
        <title>Genomic adaptations of the halophilic Dead Sea filamentous fungus Eurotium rubrum.</title>
        <authorList>
            <person name="Kis-Papo T."/>
            <person name="Weig A.R."/>
            <person name="Riley R."/>
            <person name="Persoh D."/>
            <person name="Salamov A."/>
            <person name="Sun H."/>
            <person name="Lipzen A."/>
            <person name="Wasser S.P."/>
            <person name="Rambold G."/>
            <person name="Grigoriev I.V."/>
            <person name="Nevo E."/>
        </authorList>
    </citation>
    <scope>NUCLEOTIDE SEQUENCE [LARGE SCALE GENOMIC DNA]</scope>
    <source>
        <strain evidence="2">CBS 135680</strain>
    </source>
</reference>
<dbReference type="InterPro" id="IPR015943">
    <property type="entry name" value="WD40/YVTN_repeat-like_dom_sf"/>
</dbReference>
<dbReference type="GeneID" id="63695400"/>
<dbReference type="Proteomes" id="UP000019804">
    <property type="component" value="Unassembled WGS sequence"/>
</dbReference>
<dbReference type="SUPFAM" id="SSF50978">
    <property type="entry name" value="WD40 repeat-like"/>
    <property type="match status" value="1"/>
</dbReference>
<evidence type="ECO:0000313" key="1">
    <source>
        <dbReference type="EMBL" id="EYE93588.1"/>
    </source>
</evidence>
<dbReference type="InterPro" id="IPR036322">
    <property type="entry name" value="WD40_repeat_dom_sf"/>
</dbReference>